<name>A0ABY3PKL6_9CYAN</name>
<proteinExistence type="predicted"/>
<keyword evidence="2" id="KW-1185">Reference proteome</keyword>
<dbReference type="EMBL" id="CP063845">
    <property type="protein sequence ID" value="UFP94215.1"/>
    <property type="molecule type" value="Genomic_DNA"/>
</dbReference>
<accession>A0ABY3PKL6</accession>
<dbReference type="RefSeq" id="WP_230841270.1">
    <property type="nucleotide sequence ID" value="NZ_CP063845.1"/>
</dbReference>
<reference evidence="1 2" key="1">
    <citation type="journal article" date="2021" name="Genome Biol. Evol.">
        <title>Complete Genome Sequencing of a Novel Gloeobacter Species from a Waterfall Cave in Mexico.</title>
        <authorList>
            <person name="Saw J.H."/>
            <person name="Cardona T."/>
            <person name="Montejano G."/>
        </authorList>
    </citation>
    <scope>NUCLEOTIDE SEQUENCE [LARGE SCALE GENOMIC DNA]</scope>
    <source>
        <strain evidence="1">MG652769</strain>
    </source>
</reference>
<sequence length="157" mass="17799">MQNLPIIPLDIAEFSRILEGKGTNPIVLGMAENAIYYWKVSEVNGEIQILLRHPEYYLKPAAWQFANGTIGIGLLNSFFLIAADKHTFEFALPYHFYDVIYANAGKIVIQHEIGFACINYAGQTLWEWVGDLVESWKIQNGVLSFKTFEGADIIQEI</sequence>
<organism evidence="1 2">
    <name type="scientific">Gloeobacter morelensis MG652769</name>
    <dbReference type="NCBI Taxonomy" id="2781736"/>
    <lineage>
        <taxon>Bacteria</taxon>
        <taxon>Bacillati</taxon>
        <taxon>Cyanobacteriota</taxon>
        <taxon>Cyanophyceae</taxon>
        <taxon>Gloeobacterales</taxon>
        <taxon>Gloeobacteraceae</taxon>
        <taxon>Gloeobacter</taxon>
        <taxon>Gloeobacter morelensis</taxon>
    </lineage>
</organism>
<dbReference type="Proteomes" id="UP001054846">
    <property type="component" value="Chromosome"/>
</dbReference>
<evidence type="ECO:0000313" key="1">
    <source>
        <dbReference type="EMBL" id="UFP94215.1"/>
    </source>
</evidence>
<gene>
    <name evidence="1" type="ORF">ISF26_21045</name>
</gene>
<protein>
    <submittedName>
        <fullName evidence="1">Uncharacterized protein</fullName>
    </submittedName>
</protein>
<evidence type="ECO:0000313" key="2">
    <source>
        <dbReference type="Proteomes" id="UP001054846"/>
    </source>
</evidence>